<dbReference type="AlphaFoldDB" id="A0A0Q3WY98"/>
<organism evidence="2 3">
    <name type="scientific">Heyndrickxia shackletonii</name>
    <dbReference type="NCBI Taxonomy" id="157838"/>
    <lineage>
        <taxon>Bacteria</taxon>
        <taxon>Bacillati</taxon>
        <taxon>Bacillota</taxon>
        <taxon>Bacilli</taxon>
        <taxon>Bacillales</taxon>
        <taxon>Bacillaceae</taxon>
        <taxon>Heyndrickxia</taxon>
    </lineage>
</organism>
<dbReference type="Gene3D" id="3.40.630.30">
    <property type="match status" value="1"/>
</dbReference>
<protein>
    <recommendedName>
        <fullName evidence="1">N-acetyltransferase domain-containing protein</fullName>
    </recommendedName>
</protein>
<accession>A0A0Q3WY98</accession>
<dbReference type="CDD" id="cd04301">
    <property type="entry name" value="NAT_SF"/>
    <property type="match status" value="1"/>
</dbReference>
<dbReference type="InterPro" id="IPR016181">
    <property type="entry name" value="Acyl_CoA_acyltransferase"/>
</dbReference>
<keyword evidence="3" id="KW-1185">Reference proteome</keyword>
<dbReference type="Proteomes" id="UP000051888">
    <property type="component" value="Unassembled WGS sequence"/>
</dbReference>
<dbReference type="GO" id="GO:0016747">
    <property type="term" value="F:acyltransferase activity, transferring groups other than amino-acyl groups"/>
    <property type="evidence" value="ECO:0007669"/>
    <property type="project" value="InterPro"/>
</dbReference>
<dbReference type="SUPFAM" id="SSF55729">
    <property type="entry name" value="Acyl-CoA N-acyltransferases (Nat)"/>
    <property type="match status" value="1"/>
</dbReference>
<reference evidence="2 3" key="1">
    <citation type="submission" date="2015-09" db="EMBL/GenBank/DDBJ databases">
        <title>Genome sequencing project for genomic taxonomy and phylogenomics of Bacillus-like bacteria.</title>
        <authorList>
            <person name="Liu B."/>
            <person name="Wang J."/>
            <person name="Zhu Y."/>
            <person name="Liu G."/>
            <person name="Chen Q."/>
            <person name="Chen Z."/>
            <person name="Lan J."/>
            <person name="Che J."/>
            <person name="Ge C."/>
            <person name="Shi H."/>
            <person name="Pan Z."/>
            <person name="Liu X."/>
        </authorList>
    </citation>
    <scope>NUCLEOTIDE SEQUENCE [LARGE SCALE GENOMIC DNA]</scope>
    <source>
        <strain evidence="2 3">LMG 18435</strain>
    </source>
</reference>
<dbReference type="PATRIC" id="fig|157838.3.peg.2991"/>
<name>A0A0Q3WY98_9BACI</name>
<evidence type="ECO:0000313" key="3">
    <source>
        <dbReference type="Proteomes" id="UP000051888"/>
    </source>
</evidence>
<dbReference type="PROSITE" id="PS51186">
    <property type="entry name" value="GNAT"/>
    <property type="match status" value="1"/>
</dbReference>
<proteinExistence type="predicted"/>
<dbReference type="EMBL" id="LJJC01000004">
    <property type="protein sequence ID" value="KQL54404.1"/>
    <property type="molecule type" value="Genomic_DNA"/>
</dbReference>
<dbReference type="InterPro" id="IPR000182">
    <property type="entry name" value="GNAT_dom"/>
</dbReference>
<dbReference type="Pfam" id="PF00583">
    <property type="entry name" value="Acetyltransf_1"/>
    <property type="match status" value="1"/>
</dbReference>
<evidence type="ECO:0000259" key="1">
    <source>
        <dbReference type="PROSITE" id="PS51186"/>
    </source>
</evidence>
<gene>
    <name evidence="2" type="ORF">AN964_13455</name>
</gene>
<evidence type="ECO:0000313" key="2">
    <source>
        <dbReference type="EMBL" id="KQL54404.1"/>
    </source>
</evidence>
<sequence>MLKISIEQYNSNYKDSINQLLFVCYVDDNDSKMYFERGRQSPLNICTYIAKNNEEVIAAITAWKTTFHPYCTYFSILLHPLYRKAGIEKLLLKYVEAFNSNAIPLQTSIWETFYSLKDFYDKNSFSEIRRTYIASLNISSLVNVETQFIQKNCFPKTSIKSLRDILNNVDLKENLVPFVKKIYEITHEANPPGIHDLTKWEKLIFDEDTLLDGSYIAITDENKILGFALLHTGENPNVLEFGWRGAAESIDINLVILLTIYQTRYARKNGYKIIKGEIDTTDIYSLEMLKFFPFSPSPSLITYQKLK</sequence>
<comment type="caution">
    <text evidence="2">The sequence shown here is derived from an EMBL/GenBank/DDBJ whole genome shotgun (WGS) entry which is preliminary data.</text>
</comment>
<feature type="domain" description="N-acetyltransferase" evidence="1">
    <location>
        <begin position="4"/>
        <end position="145"/>
    </location>
</feature>
<dbReference type="STRING" id="157838.AN964_13455"/>